<reference evidence="4" key="1">
    <citation type="submission" date="2003-08" db="EMBL/GenBank/DDBJ databases">
        <authorList>
            <person name="Birren B."/>
            <person name="Nusbaum C."/>
            <person name="Abebe A."/>
            <person name="Abouelleil A."/>
            <person name="Adekoya E."/>
            <person name="Ait-zahra M."/>
            <person name="Allen N."/>
            <person name="Allen T."/>
            <person name="An P."/>
            <person name="Anderson M."/>
            <person name="Anderson S."/>
            <person name="Arachchi H."/>
            <person name="Armbruster J."/>
            <person name="Bachantsang P."/>
            <person name="Baldwin J."/>
            <person name="Barry A."/>
            <person name="Bayul T."/>
            <person name="Blitshsteyn B."/>
            <person name="Bloom T."/>
            <person name="Blye J."/>
            <person name="Boguslavskiy L."/>
            <person name="Borowsky M."/>
            <person name="Boukhgalter B."/>
            <person name="Brunache A."/>
            <person name="Butler J."/>
            <person name="Calixte N."/>
            <person name="Calvo S."/>
            <person name="Camarata J."/>
            <person name="Campo K."/>
            <person name="Chang J."/>
            <person name="Cheshatsang Y."/>
            <person name="Citroen M."/>
            <person name="Collymore A."/>
            <person name="Considine T."/>
            <person name="Cook A."/>
            <person name="Cooke P."/>
            <person name="Corum B."/>
            <person name="Cuomo C."/>
            <person name="David R."/>
            <person name="Dawoe T."/>
            <person name="Degray S."/>
            <person name="Dodge S."/>
            <person name="Dooley K."/>
            <person name="Dorje P."/>
            <person name="Dorjee K."/>
            <person name="Dorris L."/>
            <person name="Duffey N."/>
            <person name="Dupes A."/>
            <person name="Elkins T."/>
            <person name="Engels R."/>
            <person name="Erickson J."/>
            <person name="Farina A."/>
            <person name="Faro S."/>
            <person name="Ferreira P."/>
            <person name="Fischer H."/>
            <person name="Fitzgerald M."/>
            <person name="Foley K."/>
            <person name="Gage D."/>
            <person name="Galagan J."/>
            <person name="Gearin G."/>
            <person name="Gnerre S."/>
            <person name="Gnirke A."/>
            <person name="Goyette A."/>
            <person name="Graham J."/>
            <person name="Grandbois E."/>
            <person name="Gyaltsen K."/>
            <person name="Hafez N."/>
            <person name="Hagopian D."/>
            <person name="Hagos B."/>
            <person name="Hall J."/>
            <person name="Hatcher B."/>
            <person name="Heller A."/>
            <person name="Higgins H."/>
            <person name="Honan T."/>
            <person name="Horn A."/>
            <person name="Houde N."/>
            <person name="Hughes L."/>
            <person name="Hulme W."/>
            <person name="Husby E."/>
            <person name="Iliev I."/>
            <person name="Jaffe D."/>
            <person name="Jones C."/>
            <person name="Kamal M."/>
            <person name="Kamat A."/>
            <person name="Kamvysselis M."/>
            <person name="Karlsson E."/>
            <person name="Kells C."/>
            <person name="Kieu A."/>
            <person name="Kisner P."/>
            <person name="Kodira C."/>
            <person name="Kulbokas E."/>
            <person name="Labutti K."/>
            <person name="Lama D."/>
            <person name="Landers T."/>
            <person name="Leger J."/>
            <person name="Levine S."/>
            <person name="Lewis D."/>
            <person name="Lewis T."/>
            <person name="Lindblad-toh K."/>
            <person name="Liu X."/>
            <person name="Lokyitsang T."/>
            <person name="Lokyitsang Y."/>
            <person name="Lucien O."/>
            <person name="Lui A."/>
            <person name="Ma L.J."/>
            <person name="Mabbitt R."/>
            <person name="Macdonald J."/>
            <person name="Maclean C."/>
            <person name="Major J."/>
            <person name="Manning J."/>
            <person name="Marabella R."/>
            <person name="Maru K."/>
            <person name="Matthews C."/>
            <person name="Mauceli E."/>
            <person name="Mccarthy M."/>
            <person name="Mcdonough S."/>
            <person name="Mcghee T."/>
            <person name="Meldrim J."/>
            <person name="Meneus L."/>
            <person name="Mesirov J."/>
            <person name="Mihalev A."/>
            <person name="Mihova T."/>
            <person name="Mikkelsen T."/>
            <person name="Mlenga V."/>
            <person name="Moru K."/>
            <person name="Mozes J."/>
            <person name="Mulrain L."/>
            <person name="Munson G."/>
            <person name="Naylor J."/>
            <person name="Newes C."/>
            <person name="Nguyen C."/>
            <person name="Nguyen N."/>
            <person name="Nguyen T."/>
            <person name="Nicol R."/>
            <person name="Nielsen C."/>
            <person name="Nizzari M."/>
            <person name="Norbu C."/>
            <person name="Norbu N."/>
            <person name="O'donnell P."/>
            <person name="Okoawo O."/>
            <person name="O'leary S."/>
            <person name="Omotosho B."/>
            <person name="O'neill K."/>
            <person name="Osman S."/>
            <person name="Parker S."/>
            <person name="Perrin D."/>
            <person name="Phunkhang P."/>
            <person name="Piqani B."/>
            <person name="Purcell S."/>
            <person name="Rachupka T."/>
            <person name="Ramasamy U."/>
            <person name="Rameau R."/>
            <person name="Ray V."/>
            <person name="Raymond C."/>
            <person name="Retta R."/>
            <person name="Richardson S."/>
            <person name="Rise C."/>
            <person name="Rodriguez J."/>
            <person name="Rogers J."/>
            <person name="Rogov P."/>
            <person name="Rutman M."/>
            <person name="Schupbach R."/>
            <person name="Seaman C."/>
            <person name="Settipalli S."/>
            <person name="Sharpe T."/>
            <person name="Sheridan J."/>
            <person name="Sherpa N."/>
            <person name="Shi J."/>
            <person name="Smirnov S."/>
            <person name="Smith C."/>
            <person name="Sougnez C."/>
            <person name="Spencer B."/>
            <person name="Stalker J."/>
            <person name="Stange-thomann N."/>
            <person name="Stavropoulos S."/>
            <person name="Stetson K."/>
            <person name="Stone C."/>
            <person name="Stone S."/>
            <person name="Stubbs M."/>
            <person name="Talamas J."/>
            <person name="Tchuinga P."/>
            <person name="Tenzing P."/>
            <person name="Tesfaye S."/>
            <person name="Theodore J."/>
            <person name="Thoulutsang Y."/>
            <person name="Topham K."/>
            <person name="Towey S."/>
            <person name="Tsamla T."/>
            <person name="Tsomo N."/>
            <person name="Vallee D."/>
            <person name="Vassiliev H."/>
            <person name="Venkataraman V."/>
            <person name="Vinson J."/>
            <person name="Vo A."/>
            <person name="Wade C."/>
            <person name="Wang S."/>
            <person name="Wangchuk T."/>
            <person name="Wangdi T."/>
            <person name="Whittaker C."/>
            <person name="Wilkinson J."/>
            <person name="Wu Y."/>
            <person name="Wyman D."/>
            <person name="Yadav S."/>
            <person name="Yang S."/>
            <person name="Yang X."/>
            <person name="Yeager S."/>
            <person name="Yee E."/>
            <person name="Young G."/>
            <person name="Zainoun J."/>
            <person name="Zembeck L."/>
            <person name="Zimmer A."/>
            <person name="Zody M."/>
            <person name="Lander E."/>
        </authorList>
    </citation>
    <scope>NUCLEOTIDE SEQUENCE [LARGE SCALE GENOMIC DNA]</scope>
</reference>
<dbReference type="Pfam" id="PF22927">
    <property type="entry name" value="INT1_R3"/>
    <property type="match status" value="1"/>
</dbReference>
<dbReference type="InterPro" id="IPR038902">
    <property type="entry name" value="INTS1"/>
</dbReference>
<dbReference type="AlphaFoldDB" id="H2Y9A7"/>
<dbReference type="PANTHER" id="PTHR21224">
    <property type="entry name" value="INTEGRATOR COMPLEX SUBUNIT 1"/>
    <property type="match status" value="1"/>
</dbReference>
<dbReference type="Pfam" id="PF22928">
    <property type="entry name" value="INTS1_R4"/>
    <property type="match status" value="1"/>
</dbReference>
<dbReference type="Ensembl" id="ENSCSAVT00000001938.1">
    <property type="protein sequence ID" value="ENSCSAVP00000001905.1"/>
    <property type="gene ID" value="ENSCSAVG00000001110.1"/>
</dbReference>
<dbReference type="Proteomes" id="UP000007875">
    <property type="component" value="Unassembled WGS sequence"/>
</dbReference>
<dbReference type="InterPro" id="IPR053964">
    <property type="entry name" value="INT1_R3"/>
</dbReference>
<dbReference type="STRING" id="51511.ENSCSAVP00000001905"/>
<sequence>MASMLRGRTRHEFNEFKSHHHLPLMLNTIILLKMISPHLFRPSHVKYTSDMMTMFWQMVKQYCHRARRQMINVLVKTLSITHDYLNHRPSDAITLLTKHQSTLQSLMKTYHDQDHILPTLSSFQSIVMSSWSDSDAPRSFHTPALRPEQPIALYLDLLGRNQDLENQLLVLSDFDESSKRKIDDVTPFVGDLRRIFSKGRDPVARKQALSAAIRHARNHPQATRKLFLEDFISCLSRHSKNSDVDSKKLQLTSSFSSSVLSSIAHDDDVIACDVINFLPDITVLCREAAPRLLGTAFDAVVRGGRPNDSSANKSASLVLARSMWLLSGFAEEELLPKPATSKS</sequence>
<name>H2Y9A7_CIOSA</name>
<feature type="domain" description="Integrator complex subunit 1 R3" evidence="1">
    <location>
        <begin position="1"/>
        <end position="111"/>
    </location>
</feature>
<evidence type="ECO:0000259" key="2">
    <source>
        <dbReference type="Pfam" id="PF22928"/>
    </source>
</evidence>
<feature type="domain" description="Integrator complex subunit 1 R4" evidence="2">
    <location>
        <begin position="158"/>
        <end position="245"/>
    </location>
</feature>
<organism evidence="3 4">
    <name type="scientific">Ciona savignyi</name>
    <name type="common">Pacific transparent sea squirt</name>
    <dbReference type="NCBI Taxonomy" id="51511"/>
    <lineage>
        <taxon>Eukaryota</taxon>
        <taxon>Metazoa</taxon>
        <taxon>Chordata</taxon>
        <taxon>Tunicata</taxon>
        <taxon>Ascidiacea</taxon>
        <taxon>Phlebobranchia</taxon>
        <taxon>Cionidae</taxon>
        <taxon>Ciona</taxon>
    </lineage>
</organism>
<dbReference type="GO" id="GO:0032039">
    <property type="term" value="C:integrator complex"/>
    <property type="evidence" value="ECO:0007669"/>
    <property type="project" value="InterPro"/>
</dbReference>
<dbReference type="GeneTree" id="ENSGT00390000015743"/>
<reference evidence="3" key="3">
    <citation type="submission" date="2025-09" db="UniProtKB">
        <authorList>
            <consortium name="Ensembl"/>
        </authorList>
    </citation>
    <scope>IDENTIFICATION</scope>
</reference>
<evidence type="ECO:0000313" key="4">
    <source>
        <dbReference type="Proteomes" id="UP000007875"/>
    </source>
</evidence>
<reference evidence="3" key="2">
    <citation type="submission" date="2025-08" db="UniProtKB">
        <authorList>
            <consortium name="Ensembl"/>
        </authorList>
    </citation>
    <scope>IDENTIFICATION</scope>
</reference>
<protein>
    <submittedName>
        <fullName evidence="3">Uncharacterized protein</fullName>
    </submittedName>
</protein>
<accession>H2Y9A7</accession>
<dbReference type="GO" id="GO:0034474">
    <property type="term" value="P:U2 snRNA 3'-end processing"/>
    <property type="evidence" value="ECO:0007669"/>
    <property type="project" value="InterPro"/>
</dbReference>
<dbReference type="InterPro" id="IPR053965">
    <property type="entry name" value="INTS1_R4"/>
</dbReference>
<proteinExistence type="predicted"/>
<dbReference type="PANTHER" id="PTHR21224:SF1">
    <property type="entry name" value="INTEGRATOR COMPLEX SUBUNIT 1"/>
    <property type="match status" value="1"/>
</dbReference>
<dbReference type="InParanoid" id="H2Y9A7"/>
<evidence type="ECO:0000313" key="3">
    <source>
        <dbReference type="Ensembl" id="ENSCSAVP00000001905.1"/>
    </source>
</evidence>
<keyword evidence="4" id="KW-1185">Reference proteome</keyword>
<evidence type="ECO:0000259" key="1">
    <source>
        <dbReference type="Pfam" id="PF22927"/>
    </source>
</evidence>
<dbReference type="HOGENOM" id="CLU_808814_0_0_1"/>